<dbReference type="InterPro" id="IPR036396">
    <property type="entry name" value="Cyt_P450_sf"/>
</dbReference>
<dbReference type="GO" id="GO:0016705">
    <property type="term" value="F:oxidoreductase activity, acting on paired donors, with incorporation or reduction of molecular oxygen"/>
    <property type="evidence" value="ECO:0007669"/>
    <property type="project" value="InterPro"/>
</dbReference>
<dbReference type="InterPro" id="IPR002401">
    <property type="entry name" value="Cyt_P450_E_grp-I"/>
</dbReference>
<evidence type="ECO:0000256" key="9">
    <source>
        <dbReference type="SAM" id="SignalP"/>
    </source>
</evidence>
<evidence type="ECO:0000256" key="4">
    <source>
        <dbReference type="ARBA" id="ARBA00022723"/>
    </source>
</evidence>
<dbReference type="Pfam" id="PF00067">
    <property type="entry name" value="p450"/>
    <property type="match status" value="1"/>
</dbReference>
<dbReference type="PANTHER" id="PTHR24305:SF187">
    <property type="entry name" value="P450, PUTATIVE (EUROFUNG)-RELATED"/>
    <property type="match status" value="1"/>
</dbReference>
<comment type="similarity">
    <text evidence="3">Belongs to the cytochrome P450 family.</text>
</comment>
<dbReference type="GO" id="GO:0004497">
    <property type="term" value="F:monooxygenase activity"/>
    <property type="evidence" value="ECO:0007669"/>
    <property type="project" value="UniProtKB-KW"/>
</dbReference>
<dbReference type="Proteomes" id="UP000813824">
    <property type="component" value="Unassembled WGS sequence"/>
</dbReference>
<dbReference type="SUPFAM" id="SSF48264">
    <property type="entry name" value="Cytochrome P450"/>
    <property type="match status" value="1"/>
</dbReference>
<gene>
    <name evidence="10" type="ORF">BXZ70DRAFT_901323</name>
</gene>
<sequence>MVGIQILSLVASTIAWRISPLHPLYKFPGPFINKVTGLTLAHMVFTGKRYLVIKAMHQKYGKVVRTGPNTLSINSHKAVSAIYSSSNAFSKSRAYIPGKVHGDGLFFILDRDEHNVRRKMWAPGFTPSAIASYKPAIERRVNQMLETLWKRRKGPHGTVDFTELIQHWSYDVMGELSYGHANRIEMMEEGDPNGYVESGQMATVAFEALGEVPALFDLVWYLPITKSINALEKLGERLIDARANSNEGSSNDLASHLLGEHDPSLPKLNHDDLKVDSFFAIQAGSDTTSGVLTFLVYYLLRDSESYNRLKAELDEAFPEPEAPLNLQTLNRLPFLNAVCEESVRLGTPFGGLPRVVPKGGHMLDDVFVPGDTIVAVPPWASQTSPEVVWPEPDEFRPQRWMPGGLGPGSKIVKQGILSFSFGPFGCLGKPLAQQELRQVAAKLLLTYDLKLSPEFDNEKFVAGIDNMRATVFRYPLLITATKRNTA</sequence>
<comment type="pathway">
    <text evidence="2">Secondary metabolite biosynthesis.</text>
</comment>
<dbReference type="InterPro" id="IPR001128">
    <property type="entry name" value="Cyt_P450"/>
</dbReference>
<accession>A0A8K0UGG8</accession>
<evidence type="ECO:0000256" key="8">
    <source>
        <dbReference type="PIRSR" id="PIRSR602401-1"/>
    </source>
</evidence>
<evidence type="ECO:0000313" key="11">
    <source>
        <dbReference type="Proteomes" id="UP000813824"/>
    </source>
</evidence>
<feature type="binding site" description="axial binding residue" evidence="8">
    <location>
        <position position="426"/>
    </location>
    <ligand>
        <name>heme</name>
        <dbReference type="ChEBI" id="CHEBI:30413"/>
    </ligand>
    <ligandPart>
        <name>Fe</name>
        <dbReference type="ChEBI" id="CHEBI:18248"/>
    </ligandPart>
</feature>
<evidence type="ECO:0000313" key="10">
    <source>
        <dbReference type="EMBL" id="KAH8080712.1"/>
    </source>
</evidence>
<keyword evidence="7" id="KW-0503">Monooxygenase</keyword>
<dbReference type="Gene3D" id="1.10.630.10">
    <property type="entry name" value="Cytochrome P450"/>
    <property type="match status" value="1"/>
</dbReference>
<evidence type="ECO:0000256" key="7">
    <source>
        <dbReference type="ARBA" id="ARBA00023033"/>
    </source>
</evidence>
<comment type="cofactor">
    <cofactor evidence="1 8">
        <name>heme</name>
        <dbReference type="ChEBI" id="CHEBI:30413"/>
    </cofactor>
</comment>
<keyword evidence="9" id="KW-0732">Signal</keyword>
<feature type="chain" id="PRO_5035429632" evidence="9">
    <location>
        <begin position="16"/>
        <end position="486"/>
    </location>
</feature>
<reference evidence="10" key="1">
    <citation type="journal article" date="2021" name="New Phytol.">
        <title>Evolutionary innovations through gain and loss of genes in the ectomycorrhizal Boletales.</title>
        <authorList>
            <person name="Wu G."/>
            <person name="Miyauchi S."/>
            <person name="Morin E."/>
            <person name="Kuo A."/>
            <person name="Drula E."/>
            <person name="Varga T."/>
            <person name="Kohler A."/>
            <person name="Feng B."/>
            <person name="Cao Y."/>
            <person name="Lipzen A."/>
            <person name="Daum C."/>
            <person name="Hundley H."/>
            <person name="Pangilinan J."/>
            <person name="Johnson J."/>
            <person name="Barry K."/>
            <person name="LaButti K."/>
            <person name="Ng V."/>
            <person name="Ahrendt S."/>
            <person name="Min B."/>
            <person name="Choi I.G."/>
            <person name="Park H."/>
            <person name="Plett J.M."/>
            <person name="Magnuson J."/>
            <person name="Spatafora J.W."/>
            <person name="Nagy L.G."/>
            <person name="Henrissat B."/>
            <person name="Grigoriev I.V."/>
            <person name="Yang Z.L."/>
            <person name="Xu J."/>
            <person name="Martin F.M."/>
        </authorList>
    </citation>
    <scope>NUCLEOTIDE SEQUENCE</scope>
    <source>
        <strain evidence="10">KKN 215</strain>
    </source>
</reference>
<dbReference type="OrthoDB" id="6692864at2759"/>
<keyword evidence="8" id="KW-0349">Heme</keyword>
<keyword evidence="5" id="KW-0560">Oxidoreductase</keyword>
<name>A0A8K0UGG8_9AGAR</name>
<dbReference type="AlphaFoldDB" id="A0A8K0UGG8"/>
<evidence type="ECO:0000256" key="1">
    <source>
        <dbReference type="ARBA" id="ARBA00001971"/>
    </source>
</evidence>
<keyword evidence="11" id="KW-1185">Reference proteome</keyword>
<dbReference type="GO" id="GO:0020037">
    <property type="term" value="F:heme binding"/>
    <property type="evidence" value="ECO:0007669"/>
    <property type="project" value="InterPro"/>
</dbReference>
<proteinExistence type="inferred from homology"/>
<feature type="signal peptide" evidence="9">
    <location>
        <begin position="1"/>
        <end position="15"/>
    </location>
</feature>
<protein>
    <submittedName>
        <fullName evidence="10">Cytochrome P450</fullName>
    </submittedName>
</protein>
<dbReference type="InterPro" id="IPR050121">
    <property type="entry name" value="Cytochrome_P450_monoxygenase"/>
</dbReference>
<keyword evidence="6 8" id="KW-0408">Iron</keyword>
<comment type="caution">
    <text evidence="10">The sequence shown here is derived from an EMBL/GenBank/DDBJ whole genome shotgun (WGS) entry which is preliminary data.</text>
</comment>
<keyword evidence="4 8" id="KW-0479">Metal-binding</keyword>
<evidence type="ECO:0000256" key="6">
    <source>
        <dbReference type="ARBA" id="ARBA00023004"/>
    </source>
</evidence>
<evidence type="ECO:0000256" key="3">
    <source>
        <dbReference type="ARBA" id="ARBA00010617"/>
    </source>
</evidence>
<dbReference type="PRINTS" id="PR00385">
    <property type="entry name" value="P450"/>
</dbReference>
<dbReference type="PRINTS" id="PR00463">
    <property type="entry name" value="EP450I"/>
</dbReference>
<dbReference type="GO" id="GO:0005506">
    <property type="term" value="F:iron ion binding"/>
    <property type="evidence" value="ECO:0007669"/>
    <property type="project" value="InterPro"/>
</dbReference>
<dbReference type="EMBL" id="JAEVFJ010000053">
    <property type="protein sequence ID" value="KAH8080712.1"/>
    <property type="molecule type" value="Genomic_DNA"/>
</dbReference>
<evidence type="ECO:0000256" key="5">
    <source>
        <dbReference type="ARBA" id="ARBA00023002"/>
    </source>
</evidence>
<organism evidence="10 11">
    <name type="scientific">Cristinia sonorae</name>
    <dbReference type="NCBI Taxonomy" id="1940300"/>
    <lineage>
        <taxon>Eukaryota</taxon>
        <taxon>Fungi</taxon>
        <taxon>Dikarya</taxon>
        <taxon>Basidiomycota</taxon>
        <taxon>Agaricomycotina</taxon>
        <taxon>Agaricomycetes</taxon>
        <taxon>Agaricomycetidae</taxon>
        <taxon>Agaricales</taxon>
        <taxon>Pleurotineae</taxon>
        <taxon>Stephanosporaceae</taxon>
        <taxon>Cristinia</taxon>
    </lineage>
</organism>
<evidence type="ECO:0000256" key="2">
    <source>
        <dbReference type="ARBA" id="ARBA00005179"/>
    </source>
</evidence>
<dbReference type="PANTHER" id="PTHR24305">
    <property type="entry name" value="CYTOCHROME P450"/>
    <property type="match status" value="1"/>
</dbReference>